<keyword evidence="5 9" id="KW-0064">Aspartyl protease</keyword>
<evidence type="ECO:0000256" key="7">
    <source>
        <dbReference type="ARBA" id="ARBA00022989"/>
    </source>
</evidence>
<dbReference type="Pfam" id="PF01252">
    <property type="entry name" value="Peptidase_A8"/>
    <property type="match status" value="1"/>
</dbReference>
<dbReference type="PANTHER" id="PTHR33695">
    <property type="entry name" value="LIPOPROTEIN SIGNAL PEPTIDASE"/>
    <property type="match status" value="1"/>
</dbReference>
<dbReference type="HAMAP" id="MF_00161">
    <property type="entry name" value="LspA"/>
    <property type="match status" value="1"/>
</dbReference>
<evidence type="ECO:0000313" key="12">
    <source>
        <dbReference type="Proteomes" id="UP000239872"/>
    </source>
</evidence>
<keyword evidence="2 9" id="KW-1003">Cell membrane</keyword>
<dbReference type="GO" id="GO:0005886">
    <property type="term" value="C:plasma membrane"/>
    <property type="evidence" value="ECO:0007669"/>
    <property type="project" value="UniProtKB-SubCell"/>
</dbReference>
<keyword evidence="7 9" id="KW-1133">Transmembrane helix</keyword>
<dbReference type="NCBIfam" id="NF011369">
    <property type="entry name" value="PRK14788.1"/>
    <property type="match status" value="1"/>
</dbReference>
<dbReference type="PRINTS" id="PR00781">
    <property type="entry name" value="LIPOSIGPTASE"/>
</dbReference>
<dbReference type="GO" id="GO:0004190">
    <property type="term" value="F:aspartic-type endopeptidase activity"/>
    <property type="evidence" value="ECO:0007669"/>
    <property type="project" value="UniProtKB-UniRule"/>
</dbReference>
<comment type="pathway">
    <text evidence="9">Protein modification; lipoprotein biosynthesis (signal peptide cleavage).</text>
</comment>
<feature type="active site" evidence="9">
    <location>
        <position position="166"/>
    </location>
</feature>
<evidence type="ECO:0000256" key="10">
    <source>
        <dbReference type="RuleBase" id="RU004181"/>
    </source>
</evidence>
<feature type="transmembrane region" description="Helical" evidence="9">
    <location>
        <begin position="61"/>
        <end position="82"/>
    </location>
</feature>
<evidence type="ECO:0000256" key="2">
    <source>
        <dbReference type="ARBA" id="ARBA00022475"/>
    </source>
</evidence>
<comment type="function">
    <text evidence="9">This protein specifically catalyzes the removal of signal peptides from prolipoproteins.</text>
</comment>
<proteinExistence type="inferred from homology"/>
<evidence type="ECO:0000256" key="8">
    <source>
        <dbReference type="ARBA" id="ARBA00023136"/>
    </source>
</evidence>
<keyword evidence="8 9" id="KW-0472">Membrane</keyword>
<evidence type="ECO:0000313" key="11">
    <source>
        <dbReference type="EMBL" id="PQJ09780.1"/>
    </source>
</evidence>
<comment type="subcellular location">
    <subcellularLocation>
        <location evidence="9">Cell membrane</location>
        <topology evidence="9">Multi-pass membrane protein</topology>
    </subcellularLocation>
</comment>
<evidence type="ECO:0000256" key="6">
    <source>
        <dbReference type="ARBA" id="ARBA00022801"/>
    </source>
</evidence>
<dbReference type="AlphaFoldDB" id="A0A2S7SSA0"/>
<feature type="transmembrane region" description="Helical" evidence="9">
    <location>
        <begin position="94"/>
        <end position="115"/>
    </location>
</feature>
<sequence>MKYRNAIILVMLIIIADQLSKIYIKIHFCNGDDVKIFGSWFRLHFIENEGMAYGLKISESVIGKLLLSSFRLIAVIFGFYLLKRLIVKGYKKGVIICGSLILAGALGNLIDSLFYGQIFTDSPYSCFSGYYENISSMLANHNKEYVAHFTQYGHGYGKFLQGKVVDMLYFPMVDMNMPKWVPFLGGKNFVFFEPVFNIADAAISVGVVTLVLFQKSLLTKTEPAPTVTTLSEEV</sequence>
<dbReference type="GO" id="GO:0006508">
    <property type="term" value="P:proteolysis"/>
    <property type="evidence" value="ECO:0007669"/>
    <property type="project" value="UniProtKB-KW"/>
</dbReference>
<accession>A0A2S7SSA0</accession>
<keyword evidence="11" id="KW-0449">Lipoprotein</keyword>
<evidence type="ECO:0000256" key="1">
    <source>
        <dbReference type="ARBA" id="ARBA00006139"/>
    </source>
</evidence>
<comment type="caution">
    <text evidence="9">Lacks conserved residue(s) required for the propagation of feature annotation.</text>
</comment>
<comment type="caution">
    <text evidence="11">The sequence shown here is derived from an EMBL/GenBank/DDBJ whole genome shotgun (WGS) entry which is preliminary data.</text>
</comment>
<organism evidence="11 12">
    <name type="scientific">Flavipsychrobacter stenotrophus</name>
    <dbReference type="NCBI Taxonomy" id="2077091"/>
    <lineage>
        <taxon>Bacteria</taxon>
        <taxon>Pseudomonadati</taxon>
        <taxon>Bacteroidota</taxon>
        <taxon>Chitinophagia</taxon>
        <taxon>Chitinophagales</taxon>
        <taxon>Chitinophagaceae</taxon>
        <taxon>Flavipsychrobacter</taxon>
    </lineage>
</organism>
<evidence type="ECO:0000256" key="5">
    <source>
        <dbReference type="ARBA" id="ARBA00022750"/>
    </source>
</evidence>
<gene>
    <name evidence="9" type="primary">lspA</name>
    <name evidence="11" type="ORF">CJD36_017790</name>
</gene>
<keyword evidence="6 9" id="KW-0378">Hydrolase</keyword>
<dbReference type="EC" id="3.4.23.36" evidence="9"/>
<evidence type="ECO:0000256" key="3">
    <source>
        <dbReference type="ARBA" id="ARBA00022670"/>
    </source>
</evidence>
<keyword evidence="4 9" id="KW-0812">Transmembrane</keyword>
<dbReference type="Proteomes" id="UP000239872">
    <property type="component" value="Unassembled WGS sequence"/>
</dbReference>
<protein>
    <recommendedName>
        <fullName evidence="9">Lipoprotein signal peptidase</fullName>
        <ecNumber evidence="9">3.4.23.36</ecNumber>
    </recommendedName>
    <alternativeName>
        <fullName evidence="9">Prolipoprotein signal peptidase</fullName>
    </alternativeName>
    <alternativeName>
        <fullName evidence="9">Signal peptidase II</fullName>
        <shortName evidence="9">SPase II</shortName>
    </alternativeName>
</protein>
<evidence type="ECO:0000256" key="4">
    <source>
        <dbReference type="ARBA" id="ARBA00022692"/>
    </source>
</evidence>
<evidence type="ECO:0000256" key="9">
    <source>
        <dbReference type="HAMAP-Rule" id="MF_00161"/>
    </source>
</evidence>
<comment type="similarity">
    <text evidence="1 9 10">Belongs to the peptidase A8 family.</text>
</comment>
<dbReference type="UniPathway" id="UPA00665"/>
<reference evidence="11 12" key="1">
    <citation type="submission" date="2018-01" db="EMBL/GenBank/DDBJ databases">
        <title>A novel member of the phylum Bacteroidetes isolated from glacier ice.</title>
        <authorList>
            <person name="Liu Q."/>
            <person name="Xin Y.-H."/>
        </authorList>
    </citation>
    <scope>NUCLEOTIDE SEQUENCE [LARGE SCALE GENOMIC DNA]</scope>
    <source>
        <strain evidence="11 12">RB1R16</strain>
    </source>
</reference>
<feature type="transmembrane region" description="Helical" evidence="9">
    <location>
        <begin position="189"/>
        <end position="213"/>
    </location>
</feature>
<comment type="catalytic activity">
    <reaction evidence="9">
        <text>Release of signal peptides from bacterial membrane prolipoproteins. Hydrolyzes -Xaa-Yaa-Zaa-|-(S,diacylglyceryl)Cys-, in which Xaa is hydrophobic (preferably Leu), and Yaa (Ala or Ser) and Zaa (Gly or Ala) have small, neutral side chains.</text>
        <dbReference type="EC" id="3.4.23.36"/>
    </reaction>
</comment>
<dbReference type="EMBL" id="PPSL01000005">
    <property type="protein sequence ID" value="PQJ09780.1"/>
    <property type="molecule type" value="Genomic_DNA"/>
</dbReference>
<dbReference type="OrthoDB" id="9810259at2"/>
<dbReference type="InterPro" id="IPR001872">
    <property type="entry name" value="Peptidase_A8"/>
</dbReference>
<dbReference type="RefSeq" id="WP_105040552.1">
    <property type="nucleotide sequence ID" value="NZ_PPSL01000005.1"/>
</dbReference>
<keyword evidence="12" id="KW-1185">Reference proteome</keyword>
<keyword evidence="3 9" id="KW-0645">Protease</keyword>
<name>A0A2S7SSA0_9BACT</name>
<dbReference type="PANTHER" id="PTHR33695:SF1">
    <property type="entry name" value="LIPOPROTEIN SIGNAL PEPTIDASE"/>
    <property type="match status" value="1"/>
</dbReference>
<feature type="active site" evidence="9">
    <location>
        <position position="200"/>
    </location>
</feature>